<dbReference type="EMBL" id="CP031222">
    <property type="protein sequence ID" value="AXI04473.1"/>
    <property type="molecule type" value="Genomic_DNA"/>
</dbReference>
<evidence type="ECO:0008006" key="4">
    <source>
        <dbReference type="Google" id="ProtNLM"/>
    </source>
</evidence>
<dbReference type="AlphaFoldDB" id="A0A345PB14"/>
<evidence type="ECO:0000313" key="3">
    <source>
        <dbReference type="Proteomes" id="UP000253940"/>
    </source>
</evidence>
<organism evidence="2 3">
    <name type="scientific">Aquirhabdus parva</name>
    <dbReference type="NCBI Taxonomy" id="2283318"/>
    <lineage>
        <taxon>Bacteria</taxon>
        <taxon>Pseudomonadati</taxon>
        <taxon>Pseudomonadota</taxon>
        <taxon>Gammaproteobacteria</taxon>
        <taxon>Moraxellales</taxon>
        <taxon>Moraxellaceae</taxon>
        <taxon>Aquirhabdus</taxon>
    </lineage>
</organism>
<evidence type="ECO:0000256" key="1">
    <source>
        <dbReference type="SAM" id="MobiDB-lite"/>
    </source>
</evidence>
<feature type="compositionally biased region" description="Basic and acidic residues" evidence="1">
    <location>
        <begin position="25"/>
        <end position="34"/>
    </location>
</feature>
<dbReference type="Proteomes" id="UP000253940">
    <property type="component" value="Chromosome"/>
</dbReference>
<evidence type="ECO:0000313" key="2">
    <source>
        <dbReference type="EMBL" id="AXI04473.1"/>
    </source>
</evidence>
<name>A0A345PB14_9GAMM</name>
<dbReference type="KEGG" id="mbah:HYN46_02380"/>
<keyword evidence="3" id="KW-1185">Reference proteome</keyword>
<protein>
    <recommendedName>
        <fullName evidence="4">RcnB family protein</fullName>
    </recommendedName>
</protein>
<gene>
    <name evidence="2" type="ORF">HYN46_02380</name>
</gene>
<reference evidence="2 3" key="1">
    <citation type="submission" date="2018-07" db="EMBL/GenBank/DDBJ databases">
        <title>Genome sequencing of Moraxellaceae gen. HYN0046.</title>
        <authorList>
            <person name="Kim M."/>
            <person name="Yi H."/>
        </authorList>
    </citation>
    <scope>NUCLEOTIDE SEQUENCE [LARGE SCALE GENOMIC DNA]</scope>
    <source>
        <strain evidence="2 3">HYN0046</strain>
    </source>
</reference>
<dbReference type="OrthoDB" id="6687316at2"/>
<accession>A0A345PB14</accession>
<dbReference type="Gene3D" id="3.10.450.160">
    <property type="entry name" value="inner membrane protein cigr"/>
    <property type="match status" value="1"/>
</dbReference>
<sequence length="143" mass="16404">MSGLSLAQADDQWRGQDNRGNNSGHQDRGDRGNDRGNGNAQWQGNNRGNDHRNDNNRGNNGWHGQRFNAPAPYVRPHGYQVRSWRNGDRLPDGYRDRRYYVDYRQYQLSPPPRGYQWVRVNNDVVLTAIATGVIASVITGLYY</sequence>
<proteinExistence type="predicted"/>
<feature type="region of interest" description="Disordered" evidence="1">
    <location>
        <begin position="1"/>
        <end position="74"/>
    </location>
</feature>
<dbReference type="Pfam" id="PF11776">
    <property type="entry name" value="RcnB"/>
    <property type="match status" value="1"/>
</dbReference>
<feature type="compositionally biased region" description="Low complexity" evidence="1">
    <location>
        <begin position="36"/>
        <end position="47"/>
    </location>
</feature>
<dbReference type="InterPro" id="IPR024572">
    <property type="entry name" value="RcnB"/>
</dbReference>